<dbReference type="InterPro" id="IPR017850">
    <property type="entry name" value="Alkaline_phosphatase_core_sf"/>
</dbReference>
<evidence type="ECO:0008006" key="3">
    <source>
        <dbReference type="Google" id="ProtNLM"/>
    </source>
</evidence>
<reference evidence="1 2" key="1">
    <citation type="submission" date="2023-03" db="EMBL/GenBank/DDBJ databases">
        <title>Draft assemblies of triclosan tolerant bacteria isolated from returned activated sludge.</title>
        <authorList>
            <person name="Van Hamelsveld S."/>
        </authorList>
    </citation>
    <scope>NUCLEOTIDE SEQUENCE [LARGE SCALE GENOMIC DNA]</scope>
    <source>
        <strain evidence="1 2">GW210010_S58</strain>
    </source>
</reference>
<gene>
    <name evidence="1" type="ORF">P3W85_28575</name>
</gene>
<dbReference type="EMBL" id="JARJLM010000464">
    <property type="protein sequence ID" value="MDF3836875.1"/>
    <property type="molecule type" value="Genomic_DNA"/>
</dbReference>
<protein>
    <recommendedName>
        <fullName evidence="3">Concanavalin A-like lectin/glucanase superfamily protein</fullName>
    </recommendedName>
</protein>
<proteinExistence type="predicted"/>
<name>A0ABT6AW84_9BURK</name>
<dbReference type="SUPFAM" id="SSF53649">
    <property type="entry name" value="Alkaline phosphatase-like"/>
    <property type="match status" value="1"/>
</dbReference>
<comment type="caution">
    <text evidence="1">The sequence shown here is derived from an EMBL/GenBank/DDBJ whole genome shotgun (WGS) entry which is preliminary data.</text>
</comment>
<dbReference type="InterPro" id="IPR013320">
    <property type="entry name" value="ConA-like_dom_sf"/>
</dbReference>
<keyword evidence="2" id="KW-1185">Reference proteome</keyword>
<dbReference type="SUPFAM" id="SSF49899">
    <property type="entry name" value="Concanavalin A-like lectins/glucanases"/>
    <property type="match status" value="1"/>
</dbReference>
<accession>A0ABT6AW84</accession>
<evidence type="ECO:0000313" key="2">
    <source>
        <dbReference type="Proteomes" id="UP001216674"/>
    </source>
</evidence>
<dbReference type="RefSeq" id="WP_276267221.1">
    <property type="nucleotide sequence ID" value="NZ_JARJLM010000464.1"/>
</dbReference>
<dbReference type="PROSITE" id="PS51257">
    <property type="entry name" value="PROKAR_LIPOPROTEIN"/>
    <property type="match status" value="1"/>
</dbReference>
<sequence>MRKLAAGAVALAGLLGGCGGDGSAPAAGTIPPADGQPGTGTRRVLLIGMDGVNYPELSALVTQKQAPALAQLTLAPAYTGGVSGTVTQQETLAGPGWATLLTGAWSNRHGVTSDQGDHVMRADTLFSRLKQAGAGGKIAVAASWGPLARQLSADVRADRVDQLVDCAGVDACVTDAALRAVADRSYGVVVANFHAPAIAAGGMDSDYRRALAALDKQVGQLMSALQASSKLNPGEDWLVVATTSRPMQPKDYASDAAAIEDTSFIGLNHTGNAVFTAAAKDAMPASKAELYTRPSTADVAPTVLGFLGALPASPAQYGIEGQSLLGTPGVQQLRASAGRDAGSIRLNWKLGQEAPQPAQIEIFRNGTKIASLAGDASEYVDTDVGLAGKEEGTYSFDYVVVAGAVPVAYRAAISYVPPVVLLPTLLDRLMHFFSFDNGLTDSKSTDTLRAMKTPPPAPLFGNDGLGGKSLVINPAKTSYDLVSDVPAQARFSIGFWYKSDAQQAWLPVLTNKDWNSGANRGFIIGQSSVGTMTFNFGDGSNRADAFMAFTANQWVYVALTVDTVAKKATGYIADPVLGIRSAAISLSALNMAALRANRLVFNEDATGGAYPGYTTPTAVAPEYNDLAFWSREIDAREVKALFAAGKSLSTLNP</sequence>
<evidence type="ECO:0000313" key="1">
    <source>
        <dbReference type="EMBL" id="MDF3836875.1"/>
    </source>
</evidence>
<dbReference type="Gene3D" id="2.60.120.200">
    <property type="match status" value="1"/>
</dbReference>
<dbReference type="Gene3D" id="3.40.720.10">
    <property type="entry name" value="Alkaline Phosphatase, subunit A"/>
    <property type="match status" value="2"/>
</dbReference>
<organism evidence="1 2">
    <name type="scientific">Cupriavidus basilensis</name>
    <dbReference type="NCBI Taxonomy" id="68895"/>
    <lineage>
        <taxon>Bacteria</taxon>
        <taxon>Pseudomonadati</taxon>
        <taxon>Pseudomonadota</taxon>
        <taxon>Betaproteobacteria</taxon>
        <taxon>Burkholderiales</taxon>
        <taxon>Burkholderiaceae</taxon>
        <taxon>Cupriavidus</taxon>
    </lineage>
</organism>
<dbReference type="Proteomes" id="UP001216674">
    <property type="component" value="Unassembled WGS sequence"/>
</dbReference>